<feature type="region of interest" description="Disordered" evidence="2">
    <location>
        <begin position="330"/>
        <end position="358"/>
    </location>
</feature>
<dbReference type="PANTHER" id="PTHR21621">
    <property type="entry name" value="RIBOSOMAL PROTEIN S6 MODIFICATION PROTEIN"/>
    <property type="match status" value="1"/>
</dbReference>
<dbReference type="SUPFAM" id="SSF56059">
    <property type="entry name" value="Glutathione synthetase ATP-binding domain-like"/>
    <property type="match status" value="1"/>
</dbReference>
<evidence type="ECO:0000313" key="5">
    <source>
        <dbReference type="Proteomes" id="UP000253606"/>
    </source>
</evidence>
<dbReference type="GO" id="GO:0005737">
    <property type="term" value="C:cytoplasm"/>
    <property type="evidence" value="ECO:0007669"/>
    <property type="project" value="TreeGrafter"/>
</dbReference>
<dbReference type="Gene3D" id="3.30.1490.20">
    <property type="entry name" value="ATP-grasp fold, A domain"/>
    <property type="match status" value="1"/>
</dbReference>
<evidence type="ECO:0000259" key="3">
    <source>
        <dbReference type="PROSITE" id="PS50975"/>
    </source>
</evidence>
<keyword evidence="1" id="KW-0067">ATP-binding</keyword>
<dbReference type="KEGG" id="abas:ACPOL_5974"/>
<gene>
    <name evidence="4" type="ORF">ACPOL_5974</name>
</gene>
<dbReference type="GO" id="GO:0046872">
    <property type="term" value="F:metal ion binding"/>
    <property type="evidence" value="ECO:0007669"/>
    <property type="project" value="InterPro"/>
</dbReference>
<protein>
    <recommendedName>
        <fullName evidence="3">ATP-grasp domain-containing protein</fullName>
    </recommendedName>
</protein>
<accession>A0A2Z5G8D3</accession>
<dbReference type="EMBL" id="CP030840">
    <property type="protein sequence ID" value="AXC15218.1"/>
    <property type="molecule type" value="Genomic_DNA"/>
</dbReference>
<dbReference type="InterPro" id="IPR011761">
    <property type="entry name" value="ATP-grasp"/>
</dbReference>
<keyword evidence="1" id="KW-0547">Nucleotide-binding</keyword>
<dbReference type="GO" id="GO:0009432">
    <property type="term" value="P:SOS response"/>
    <property type="evidence" value="ECO:0007669"/>
    <property type="project" value="TreeGrafter"/>
</dbReference>
<dbReference type="InterPro" id="IPR013815">
    <property type="entry name" value="ATP_grasp_subdomain_1"/>
</dbReference>
<reference evidence="4 5" key="1">
    <citation type="journal article" date="2018" name="Front. Microbiol.">
        <title>Hydrolytic Capabilities as a Key to Environmental Success: Chitinolytic and Cellulolytic Acidobacteria From Acidic Sub-arctic Soils and Boreal Peatlands.</title>
        <authorList>
            <person name="Belova S.E."/>
            <person name="Ravin N.V."/>
            <person name="Pankratov T.A."/>
            <person name="Rakitin A.L."/>
            <person name="Ivanova A.A."/>
            <person name="Beletsky A.V."/>
            <person name="Mardanov A.V."/>
            <person name="Sinninghe Damste J.S."/>
            <person name="Dedysh S.N."/>
        </authorList>
    </citation>
    <scope>NUCLEOTIDE SEQUENCE [LARGE SCALE GENOMIC DNA]</scope>
    <source>
        <strain evidence="4 5">SBC82</strain>
    </source>
</reference>
<evidence type="ECO:0000256" key="2">
    <source>
        <dbReference type="SAM" id="MobiDB-lite"/>
    </source>
</evidence>
<evidence type="ECO:0000313" key="4">
    <source>
        <dbReference type="EMBL" id="AXC15218.1"/>
    </source>
</evidence>
<organism evidence="4 5">
    <name type="scientific">Acidisarcina polymorpha</name>
    <dbReference type="NCBI Taxonomy" id="2211140"/>
    <lineage>
        <taxon>Bacteria</taxon>
        <taxon>Pseudomonadati</taxon>
        <taxon>Acidobacteriota</taxon>
        <taxon>Terriglobia</taxon>
        <taxon>Terriglobales</taxon>
        <taxon>Acidobacteriaceae</taxon>
        <taxon>Acidisarcina</taxon>
    </lineage>
</organism>
<dbReference type="GO" id="GO:0018169">
    <property type="term" value="F:ribosomal S6-glutamic acid ligase activity"/>
    <property type="evidence" value="ECO:0007669"/>
    <property type="project" value="TreeGrafter"/>
</dbReference>
<feature type="domain" description="ATP-grasp" evidence="3">
    <location>
        <begin position="104"/>
        <end position="305"/>
    </location>
</feature>
<feature type="compositionally biased region" description="Low complexity" evidence="2">
    <location>
        <begin position="330"/>
        <end position="341"/>
    </location>
</feature>
<sequence>MSTISIVPKGILVKKIGVLFGMENTFPGALVERINSMNIDGITAEFVHTGAVQLSKPPAYAVIVDRISHDIPFYRAFLKHAVLNGAIVINNPFWWSADDKFFNYSLADKLGVAVPPTVILPHKHFPPGTNERSMRNLEFPLNWESVFEYVGFPSFLKPVNGGGWRDVYHVHNREEFFHAYDCSRDLCMLFQKAVNFQEYFRCYVVGQEKVRIMPYDPRRPYAERYLLDPPAYDKKLLKQVEKDSLTLCKALGYDLNTVEFAVENGIPYAIDFMNPAPDADLHSVGAASFEWIVQAMAELAVKKAKKGPSVADFHWGAYLGSVSTKAVQKAAVPKKQSPSSAKAKKADKKAAEAASPMA</sequence>
<keyword evidence="5" id="KW-1185">Reference proteome</keyword>
<name>A0A2Z5G8D3_9BACT</name>
<proteinExistence type="predicted"/>
<dbReference type="PANTHER" id="PTHR21621:SF0">
    <property type="entry name" value="BETA-CITRYLGLUTAMATE SYNTHASE B-RELATED"/>
    <property type="match status" value="1"/>
</dbReference>
<dbReference type="AlphaFoldDB" id="A0A2Z5G8D3"/>
<dbReference type="GO" id="GO:0005524">
    <property type="term" value="F:ATP binding"/>
    <property type="evidence" value="ECO:0007669"/>
    <property type="project" value="UniProtKB-UniRule"/>
</dbReference>
<dbReference type="PROSITE" id="PS50975">
    <property type="entry name" value="ATP_GRASP"/>
    <property type="match status" value="1"/>
</dbReference>
<evidence type="ECO:0000256" key="1">
    <source>
        <dbReference type="PROSITE-ProRule" id="PRU00409"/>
    </source>
</evidence>
<dbReference type="Proteomes" id="UP000253606">
    <property type="component" value="Chromosome"/>
</dbReference>